<name>A0A4R0L2P4_9ACTN</name>
<dbReference type="NCBIfam" id="TIGR00494">
    <property type="entry name" value="crcB"/>
    <property type="match status" value="1"/>
</dbReference>
<evidence type="ECO:0000256" key="4">
    <source>
        <dbReference type="ARBA" id="ARBA00022989"/>
    </source>
</evidence>
<feature type="transmembrane region" description="Helical" evidence="10">
    <location>
        <begin position="97"/>
        <end position="115"/>
    </location>
</feature>
<dbReference type="EMBL" id="SJKB01000003">
    <property type="protein sequence ID" value="TCC62905.1"/>
    <property type="molecule type" value="Genomic_DNA"/>
</dbReference>
<evidence type="ECO:0000313" key="13">
    <source>
        <dbReference type="Proteomes" id="UP000291144"/>
    </source>
</evidence>
<evidence type="ECO:0000256" key="2">
    <source>
        <dbReference type="ARBA" id="ARBA00022475"/>
    </source>
</evidence>
<keyword evidence="13" id="KW-1185">Reference proteome</keyword>
<keyword evidence="6 10" id="KW-0407">Ion channel</keyword>
<comment type="catalytic activity">
    <reaction evidence="8">
        <text>fluoride(in) = fluoride(out)</text>
        <dbReference type="Rhea" id="RHEA:76159"/>
        <dbReference type="ChEBI" id="CHEBI:17051"/>
    </reaction>
    <physiologicalReaction direction="left-to-right" evidence="8">
        <dbReference type="Rhea" id="RHEA:76160"/>
    </physiologicalReaction>
</comment>
<proteinExistence type="inferred from homology"/>
<keyword evidence="10" id="KW-0479">Metal-binding</keyword>
<feature type="transmembrane region" description="Helical" evidence="10">
    <location>
        <begin position="127"/>
        <end position="148"/>
    </location>
</feature>
<dbReference type="InterPro" id="IPR003691">
    <property type="entry name" value="FluC"/>
</dbReference>
<evidence type="ECO:0000256" key="8">
    <source>
        <dbReference type="ARBA" id="ARBA00035585"/>
    </source>
</evidence>
<dbReference type="Pfam" id="PF02537">
    <property type="entry name" value="CRCB"/>
    <property type="match status" value="1"/>
</dbReference>
<keyword evidence="10" id="KW-0915">Sodium</keyword>
<evidence type="ECO:0000256" key="9">
    <source>
        <dbReference type="ARBA" id="ARBA00049940"/>
    </source>
</evidence>
<dbReference type="Proteomes" id="UP000291144">
    <property type="component" value="Unassembled WGS sequence"/>
</dbReference>
<dbReference type="GO" id="GO:0062054">
    <property type="term" value="F:fluoride channel activity"/>
    <property type="evidence" value="ECO:0007669"/>
    <property type="project" value="UniProtKB-UniRule"/>
</dbReference>
<feature type="binding site" evidence="10">
    <location>
        <position position="108"/>
    </location>
    <ligand>
        <name>Na(+)</name>
        <dbReference type="ChEBI" id="CHEBI:29101"/>
        <note>structural</note>
    </ligand>
</feature>
<comment type="caution">
    <text evidence="12">The sequence shown here is derived from an EMBL/GenBank/DDBJ whole genome shotgun (WGS) entry which is preliminary data.</text>
</comment>
<comment type="activity regulation">
    <text evidence="10">Na(+) is not transported, but it plays an essential structural role and its presence is essential for fluoride channel function.</text>
</comment>
<keyword evidence="2 10" id="KW-1003">Cell membrane</keyword>
<evidence type="ECO:0000256" key="6">
    <source>
        <dbReference type="ARBA" id="ARBA00023303"/>
    </source>
</evidence>
<feature type="region of interest" description="Disordered" evidence="11">
    <location>
        <begin position="1"/>
        <end position="23"/>
    </location>
</feature>
<feature type="binding site" evidence="10">
    <location>
        <position position="105"/>
    </location>
    <ligand>
        <name>Na(+)</name>
        <dbReference type="ChEBI" id="CHEBI:29101"/>
        <note>structural</note>
    </ligand>
</feature>
<dbReference type="GO" id="GO:0046872">
    <property type="term" value="F:metal ion binding"/>
    <property type="evidence" value="ECO:0007669"/>
    <property type="project" value="UniProtKB-KW"/>
</dbReference>
<evidence type="ECO:0000256" key="10">
    <source>
        <dbReference type="HAMAP-Rule" id="MF_00454"/>
    </source>
</evidence>
<dbReference type="PANTHER" id="PTHR28259">
    <property type="entry name" value="FLUORIDE EXPORT PROTEIN 1-RELATED"/>
    <property type="match status" value="1"/>
</dbReference>
<keyword evidence="10" id="KW-0406">Ion transport</keyword>
<comment type="function">
    <text evidence="9 10">Fluoride-specific ion channel. Important for reducing fluoride concentration in the cell, thus reducing its toxicity.</text>
</comment>
<dbReference type="PANTHER" id="PTHR28259:SF1">
    <property type="entry name" value="FLUORIDE EXPORT PROTEIN 1-RELATED"/>
    <property type="match status" value="1"/>
</dbReference>
<dbReference type="AlphaFoldDB" id="A0A4R0L2P4"/>
<keyword evidence="4 10" id="KW-1133">Transmembrane helix</keyword>
<comment type="subcellular location">
    <subcellularLocation>
        <location evidence="1 10">Cell membrane</location>
        <topology evidence="1 10">Multi-pass membrane protein</topology>
    </subcellularLocation>
</comment>
<keyword evidence="3 10" id="KW-0812">Transmembrane</keyword>
<reference evidence="12 13" key="1">
    <citation type="submission" date="2019-02" db="EMBL/GenBank/DDBJ databases">
        <title>Kribbella capetownensis sp. nov. and Kribbella speibonae sp. nov., isolated from soil.</title>
        <authorList>
            <person name="Curtis S.M."/>
            <person name="Norton I."/>
            <person name="Everest G.J."/>
            <person name="Meyers P.R."/>
        </authorList>
    </citation>
    <scope>NUCLEOTIDE SEQUENCE [LARGE SCALE GENOMIC DNA]</scope>
    <source>
        <strain evidence="12 13">NRRL B-24813</strain>
    </source>
</reference>
<gene>
    <name evidence="10 12" type="primary">crcB</name>
    <name evidence="10" type="synonym">fluC</name>
    <name evidence="12" type="ORF">E0H73_10410</name>
</gene>
<protein>
    <recommendedName>
        <fullName evidence="10">Fluoride-specific ion channel FluC</fullName>
    </recommendedName>
</protein>
<dbReference type="GO" id="GO:0140114">
    <property type="term" value="P:cellular detoxification of fluoride"/>
    <property type="evidence" value="ECO:0007669"/>
    <property type="project" value="UniProtKB-UniRule"/>
</dbReference>
<keyword evidence="10" id="KW-0813">Transport</keyword>
<sequence>MQHERTDPAPWEPVDPDVDLRHDRPVRRTGDTAVLAVIAAGGAIGAVARYLVGQAWPTPIGSFPWATLIINVVGCGLIGILMVVVSEVLTRQRLIRPFLGTGVLGGFTTFSTYTLDIQQLIANRHPGTALLYLAATVAGALIAVWATVTATRTLVAR</sequence>
<accession>A0A4R0L2P4</accession>
<evidence type="ECO:0000256" key="11">
    <source>
        <dbReference type="SAM" id="MobiDB-lite"/>
    </source>
</evidence>
<evidence type="ECO:0000256" key="5">
    <source>
        <dbReference type="ARBA" id="ARBA00023136"/>
    </source>
</evidence>
<dbReference type="GO" id="GO:0005886">
    <property type="term" value="C:plasma membrane"/>
    <property type="evidence" value="ECO:0007669"/>
    <property type="project" value="UniProtKB-SubCell"/>
</dbReference>
<evidence type="ECO:0000256" key="7">
    <source>
        <dbReference type="ARBA" id="ARBA00035120"/>
    </source>
</evidence>
<keyword evidence="5 10" id="KW-0472">Membrane</keyword>
<dbReference type="RefSeq" id="WP_131353391.1">
    <property type="nucleotide sequence ID" value="NZ_SJKB01000003.1"/>
</dbReference>
<feature type="transmembrane region" description="Helical" evidence="10">
    <location>
        <begin position="63"/>
        <end position="85"/>
    </location>
</feature>
<comment type="similarity">
    <text evidence="7 10">Belongs to the fluoride channel Fluc/FEX (TC 1.A.43) family.</text>
</comment>
<organism evidence="12 13">
    <name type="scientific">Kribbella pittospori</name>
    <dbReference type="NCBI Taxonomy" id="722689"/>
    <lineage>
        <taxon>Bacteria</taxon>
        <taxon>Bacillati</taxon>
        <taxon>Actinomycetota</taxon>
        <taxon>Actinomycetes</taxon>
        <taxon>Propionibacteriales</taxon>
        <taxon>Kribbellaceae</taxon>
        <taxon>Kribbella</taxon>
    </lineage>
</organism>
<dbReference type="HAMAP" id="MF_00454">
    <property type="entry name" value="FluC"/>
    <property type="match status" value="1"/>
</dbReference>
<evidence type="ECO:0000256" key="3">
    <source>
        <dbReference type="ARBA" id="ARBA00022692"/>
    </source>
</evidence>
<feature type="transmembrane region" description="Helical" evidence="10">
    <location>
        <begin position="32"/>
        <end position="51"/>
    </location>
</feature>
<dbReference type="OrthoDB" id="4408652at2"/>
<evidence type="ECO:0000256" key="1">
    <source>
        <dbReference type="ARBA" id="ARBA00004651"/>
    </source>
</evidence>
<evidence type="ECO:0000313" key="12">
    <source>
        <dbReference type="EMBL" id="TCC62905.1"/>
    </source>
</evidence>